<dbReference type="RefSeq" id="WP_271715593.1">
    <property type="nucleotide sequence ID" value="NZ_AP024169.1"/>
</dbReference>
<dbReference type="GO" id="GO:0006080">
    <property type="term" value="P:substituted mannan metabolic process"/>
    <property type="evidence" value="ECO:0007669"/>
    <property type="project" value="InterPro"/>
</dbReference>
<dbReference type="InterPro" id="IPR008979">
    <property type="entry name" value="Galactose-bd-like_sf"/>
</dbReference>
<name>A0A7R7IDU1_9FIRM</name>
<feature type="region of interest" description="Disordered" evidence="5">
    <location>
        <begin position="29"/>
        <end position="48"/>
    </location>
</feature>
<feature type="signal peptide" evidence="6">
    <location>
        <begin position="1"/>
        <end position="27"/>
    </location>
</feature>
<evidence type="ECO:0000313" key="9">
    <source>
        <dbReference type="EMBL" id="BCN30368.1"/>
    </source>
</evidence>
<dbReference type="Pfam" id="PF16990">
    <property type="entry name" value="CBM_35"/>
    <property type="match status" value="1"/>
</dbReference>
<evidence type="ECO:0000256" key="5">
    <source>
        <dbReference type="SAM" id="MobiDB-lite"/>
    </source>
</evidence>
<gene>
    <name evidence="9" type="ORF">bsdtb5_16630</name>
</gene>
<dbReference type="KEGG" id="ahb:bsdtb5_16630"/>
<organism evidence="9 10">
    <name type="scientific">Anaeromicropila herbilytica</name>
    <dbReference type="NCBI Taxonomy" id="2785025"/>
    <lineage>
        <taxon>Bacteria</taxon>
        <taxon>Bacillati</taxon>
        <taxon>Bacillota</taxon>
        <taxon>Clostridia</taxon>
        <taxon>Lachnospirales</taxon>
        <taxon>Lachnospiraceae</taxon>
        <taxon>Anaeromicropila</taxon>
    </lineage>
</organism>
<evidence type="ECO:0000313" key="10">
    <source>
        <dbReference type="Proteomes" id="UP000595897"/>
    </source>
</evidence>
<dbReference type="PROSITE" id="PS51175">
    <property type="entry name" value="CBM6"/>
    <property type="match status" value="1"/>
</dbReference>
<dbReference type="EMBL" id="AP024169">
    <property type="protein sequence ID" value="BCN30368.1"/>
    <property type="molecule type" value="Genomic_DNA"/>
</dbReference>
<feature type="active site" description="Proton donor" evidence="4">
    <location>
        <position position="375"/>
    </location>
</feature>
<dbReference type="GO" id="GO:0030246">
    <property type="term" value="F:carbohydrate binding"/>
    <property type="evidence" value="ECO:0007669"/>
    <property type="project" value="InterPro"/>
</dbReference>
<dbReference type="InterPro" id="IPR022790">
    <property type="entry name" value="GH26_dom"/>
</dbReference>
<dbReference type="SUPFAM" id="SSF51445">
    <property type="entry name" value="(Trans)glycosidases"/>
    <property type="match status" value="1"/>
</dbReference>
<evidence type="ECO:0000259" key="7">
    <source>
        <dbReference type="PROSITE" id="PS51175"/>
    </source>
</evidence>
<evidence type="ECO:0000259" key="8">
    <source>
        <dbReference type="PROSITE" id="PS51764"/>
    </source>
</evidence>
<dbReference type="PANTHER" id="PTHR40079:SF4">
    <property type="entry name" value="GH26 DOMAIN-CONTAINING PROTEIN-RELATED"/>
    <property type="match status" value="1"/>
</dbReference>
<feature type="active site" description="Nucleophile" evidence="4">
    <location>
        <position position="467"/>
    </location>
</feature>
<accession>A0A7R7IDU1</accession>
<keyword evidence="3 4" id="KW-0326">Glycosidase</keyword>
<evidence type="ECO:0000256" key="6">
    <source>
        <dbReference type="SAM" id="SignalP"/>
    </source>
</evidence>
<evidence type="ECO:0000256" key="1">
    <source>
        <dbReference type="ARBA" id="ARBA00007754"/>
    </source>
</evidence>
<protein>
    <submittedName>
        <fullName evidence="9">Mannan endo-1,4-beta-mannosidase</fullName>
    </submittedName>
</protein>
<dbReference type="AlphaFoldDB" id="A0A7R7IDU1"/>
<dbReference type="Proteomes" id="UP000595897">
    <property type="component" value="Chromosome"/>
</dbReference>
<keyword evidence="2 4" id="KW-0378">Hydrolase</keyword>
<dbReference type="PRINTS" id="PR00739">
    <property type="entry name" value="GLHYDRLASE26"/>
</dbReference>
<dbReference type="InterPro" id="IPR000805">
    <property type="entry name" value="Glyco_hydro_26"/>
</dbReference>
<sequence length="536" mass="60596">MNNRTKKTKYFLPFILILMLILQTVCNKTPSKETNSQPKKSTASASSKESKKKTFNTLALKDIPINTSVKSIKNYLYEAEDSTLSGNVKSNKILKGYTGTGYVEGFQADNTDTCTFEIEIDESGAYDLNFRSASSDGGSKINFVALDGMNIGSISVEGKTFTDSKLNHIYIKKGKHTISVSKSWGYICLDSLSITSSKSLDKDTFHIASDLINPNATTRAKMLMKFLSDTYGKYVISGQYATLGLNSPEFQLIKEISGKVPAILGLDLIEYSPSRVAHGSTSYAINKAINFDKEGGIVTFCWHWNPPKEYLYNTDKIPWWKGFYKEGSSIDLEKIMNGEDKNGKDLLLKDIDAIAFQLKRLQSENIPILFRPLHEASGGWFWWGASGSEPYKQLWQLLYDRLTNYHKLNNLIWVWNGQDGDWYPGDNYVDIIAEDIYPGKNVTSTQSGKFNDALHYTKSHKLIALSENGFLPDPDSMFLDDARWSYFSTWSDEFILNTARDTSQQYISKEALKKVYNHDKVLTLDELPDLKNYPIN</sequence>
<feature type="chain" id="PRO_5032943898" evidence="6">
    <location>
        <begin position="28"/>
        <end position="536"/>
    </location>
</feature>
<dbReference type="InterPro" id="IPR017853">
    <property type="entry name" value="GH"/>
</dbReference>
<dbReference type="SUPFAM" id="SSF49785">
    <property type="entry name" value="Galactose-binding domain-like"/>
    <property type="match status" value="1"/>
</dbReference>
<keyword evidence="6" id="KW-0732">Signal</keyword>
<feature type="domain" description="GH26" evidence="8">
    <location>
        <begin position="218"/>
        <end position="525"/>
    </location>
</feature>
<reference evidence="9 10" key="1">
    <citation type="submission" date="2020-11" db="EMBL/GenBank/DDBJ databases">
        <title>Draft genome sequencing of a Lachnospiraceae strain isolated from anoxic soil subjected to BSD treatment.</title>
        <authorList>
            <person name="Uek A."/>
            <person name="Tonouchi A."/>
        </authorList>
    </citation>
    <scope>NUCLEOTIDE SEQUENCE [LARGE SCALE GENOMIC DNA]</scope>
    <source>
        <strain evidence="9 10">TB5</strain>
    </source>
</reference>
<feature type="compositionally biased region" description="Polar residues" evidence="5">
    <location>
        <begin position="29"/>
        <end position="38"/>
    </location>
</feature>
<dbReference type="GO" id="GO:0016985">
    <property type="term" value="F:mannan endo-1,4-beta-mannosidase activity"/>
    <property type="evidence" value="ECO:0007669"/>
    <property type="project" value="InterPro"/>
</dbReference>
<dbReference type="Gene3D" id="2.60.120.260">
    <property type="entry name" value="Galactose-binding domain-like"/>
    <property type="match status" value="1"/>
</dbReference>
<keyword evidence="10" id="KW-1185">Reference proteome</keyword>
<evidence type="ECO:0000256" key="2">
    <source>
        <dbReference type="ARBA" id="ARBA00022801"/>
    </source>
</evidence>
<dbReference type="InterPro" id="IPR005084">
    <property type="entry name" value="CBM6"/>
</dbReference>
<proteinExistence type="inferred from homology"/>
<dbReference type="Gene3D" id="3.20.20.80">
    <property type="entry name" value="Glycosidases"/>
    <property type="match status" value="1"/>
</dbReference>
<dbReference type="PROSITE" id="PS51764">
    <property type="entry name" value="GH26"/>
    <property type="match status" value="1"/>
</dbReference>
<evidence type="ECO:0000256" key="4">
    <source>
        <dbReference type="PROSITE-ProRule" id="PRU01100"/>
    </source>
</evidence>
<evidence type="ECO:0000256" key="3">
    <source>
        <dbReference type="ARBA" id="ARBA00023295"/>
    </source>
</evidence>
<dbReference type="PANTHER" id="PTHR40079">
    <property type="entry name" value="MANNAN ENDO-1,4-BETA-MANNOSIDASE E-RELATED"/>
    <property type="match status" value="1"/>
</dbReference>
<feature type="domain" description="CBM6" evidence="7">
    <location>
        <begin position="75"/>
        <end position="195"/>
    </location>
</feature>
<dbReference type="Pfam" id="PF02156">
    <property type="entry name" value="Glyco_hydro_26"/>
    <property type="match status" value="1"/>
</dbReference>
<comment type="similarity">
    <text evidence="1 4">Belongs to the glycosyl hydrolase 26 family.</text>
</comment>